<dbReference type="OrthoDB" id="60822at2759"/>
<dbReference type="SUPFAM" id="SSF52833">
    <property type="entry name" value="Thioredoxin-like"/>
    <property type="match status" value="1"/>
</dbReference>
<feature type="compositionally biased region" description="Basic and acidic residues" evidence="2">
    <location>
        <begin position="136"/>
        <end position="157"/>
    </location>
</feature>
<feature type="compositionally biased region" description="Basic and acidic residues" evidence="2">
    <location>
        <begin position="199"/>
        <end position="212"/>
    </location>
</feature>
<dbReference type="VEuPathDB" id="FungiDB:HMPREF1541_08079"/>
<feature type="compositionally biased region" description="Basic and acidic residues" evidence="2">
    <location>
        <begin position="177"/>
        <end position="188"/>
    </location>
</feature>
<dbReference type="GeneID" id="19975418"/>
<feature type="region of interest" description="Disordered" evidence="2">
    <location>
        <begin position="77"/>
        <end position="107"/>
    </location>
</feature>
<reference evidence="3 4" key="1">
    <citation type="submission" date="2013-03" db="EMBL/GenBank/DDBJ databases">
        <title>The Genome Sequence of Phialophora europaea CBS 101466.</title>
        <authorList>
            <consortium name="The Broad Institute Genomics Platform"/>
            <person name="Cuomo C."/>
            <person name="de Hoog S."/>
            <person name="Gorbushina A."/>
            <person name="Walker B."/>
            <person name="Young S.K."/>
            <person name="Zeng Q."/>
            <person name="Gargeya S."/>
            <person name="Fitzgerald M."/>
            <person name="Haas B."/>
            <person name="Abouelleil A."/>
            <person name="Allen A.W."/>
            <person name="Alvarado L."/>
            <person name="Arachchi H.M."/>
            <person name="Berlin A.M."/>
            <person name="Chapman S.B."/>
            <person name="Gainer-Dewar J."/>
            <person name="Goldberg J."/>
            <person name="Griggs A."/>
            <person name="Gujja S."/>
            <person name="Hansen M."/>
            <person name="Howarth C."/>
            <person name="Imamovic A."/>
            <person name="Ireland A."/>
            <person name="Larimer J."/>
            <person name="McCowan C."/>
            <person name="Murphy C."/>
            <person name="Pearson M."/>
            <person name="Poon T.W."/>
            <person name="Priest M."/>
            <person name="Roberts A."/>
            <person name="Saif S."/>
            <person name="Shea T."/>
            <person name="Sisk P."/>
            <person name="Sykes S."/>
            <person name="Wortman J."/>
            <person name="Nusbaum C."/>
            <person name="Birren B."/>
        </authorList>
    </citation>
    <scope>NUCLEOTIDE SEQUENCE [LARGE SCALE GENOMIC DNA]</scope>
    <source>
        <strain evidence="3 4">CBS 101466</strain>
    </source>
</reference>
<accession>W2RMX9</accession>
<evidence type="ECO:0000256" key="1">
    <source>
        <dbReference type="ARBA" id="ARBA00023284"/>
    </source>
</evidence>
<dbReference type="HOGENOM" id="CLU_068510_1_1_1"/>
<feature type="region of interest" description="Disordered" evidence="2">
    <location>
        <begin position="136"/>
        <end position="212"/>
    </location>
</feature>
<dbReference type="InParanoid" id="W2RMX9"/>
<dbReference type="Pfam" id="PF10262">
    <property type="entry name" value="Rdx"/>
    <property type="match status" value="2"/>
</dbReference>
<dbReference type="Gene3D" id="3.40.30.10">
    <property type="entry name" value="Glutaredoxin"/>
    <property type="match status" value="1"/>
</dbReference>
<dbReference type="AlphaFoldDB" id="W2RMX9"/>
<evidence type="ECO:0008006" key="5">
    <source>
        <dbReference type="Google" id="ProtNLM"/>
    </source>
</evidence>
<proteinExistence type="predicted"/>
<protein>
    <recommendedName>
        <fullName evidence="5">Selenoprotein W-like protein</fullName>
    </recommendedName>
</protein>
<gene>
    <name evidence="3" type="ORF">HMPREF1541_08079</name>
</gene>
<dbReference type="RefSeq" id="XP_008720621.1">
    <property type="nucleotide sequence ID" value="XM_008722399.1"/>
</dbReference>
<evidence type="ECO:0000313" key="3">
    <source>
        <dbReference type="EMBL" id="ETN37089.1"/>
    </source>
</evidence>
<dbReference type="Proteomes" id="UP000030752">
    <property type="component" value="Unassembled WGS sequence"/>
</dbReference>
<sequence length="212" mass="22282">MATKTQAPSAQAASATGHVLLPRITIAFCTQCKWNLRAAYYAQELLQTFGTSLGEVALLPSTGGTFVITLYHLPSNPNRAREAPGGINDEVGEDSKQGADAKSPGEVQVQQTVVWDRKVDGGFPETKDLKGRVRDLVEPGRGLGHTDRALRKGKGEDGGADASTAALKGTEGNVAVDDGRRGDGKTEAEGGNMDAEGNAEGRAKARECEDCK</sequence>
<dbReference type="PANTHER" id="PTHR36417:SF2">
    <property type="entry name" value="SELENOPROTEIN DOMAIN PROTEIN (AFU_ORTHOLOGUE AFUA_1G05220)"/>
    <property type="match status" value="1"/>
</dbReference>
<evidence type="ECO:0000256" key="2">
    <source>
        <dbReference type="SAM" id="MobiDB-lite"/>
    </source>
</evidence>
<dbReference type="InterPro" id="IPR036249">
    <property type="entry name" value="Thioredoxin-like_sf"/>
</dbReference>
<dbReference type="EMBL" id="KB822724">
    <property type="protein sequence ID" value="ETN37089.1"/>
    <property type="molecule type" value="Genomic_DNA"/>
</dbReference>
<dbReference type="eggNOG" id="ENOG502S6UH">
    <property type="taxonomic scope" value="Eukaryota"/>
</dbReference>
<evidence type="ECO:0000313" key="4">
    <source>
        <dbReference type="Proteomes" id="UP000030752"/>
    </source>
</evidence>
<organism evidence="3 4">
    <name type="scientific">Cyphellophora europaea (strain CBS 101466)</name>
    <name type="common">Phialophora europaea</name>
    <dbReference type="NCBI Taxonomy" id="1220924"/>
    <lineage>
        <taxon>Eukaryota</taxon>
        <taxon>Fungi</taxon>
        <taxon>Dikarya</taxon>
        <taxon>Ascomycota</taxon>
        <taxon>Pezizomycotina</taxon>
        <taxon>Eurotiomycetes</taxon>
        <taxon>Chaetothyriomycetidae</taxon>
        <taxon>Chaetothyriales</taxon>
        <taxon>Cyphellophoraceae</taxon>
        <taxon>Cyphellophora</taxon>
    </lineage>
</organism>
<dbReference type="InterPro" id="IPR011893">
    <property type="entry name" value="Selenoprotein_Rdx-typ"/>
</dbReference>
<keyword evidence="4" id="KW-1185">Reference proteome</keyword>
<dbReference type="PANTHER" id="PTHR36417">
    <property type="entry name" value="SELENOPROTEIN DOMAIN PROTEIN (AFU_ORTHOLOGUE AFUA_1G05220)"/>
    <property type="match status" value="1"/>
</dbReference>
<keyword evidence="1" id="KW-0676">Redox-active center</keyword>
<name>W2RMX9_CYPE1</name>